<dbReference type="InterPro" id="IPR042268">
    <property type="entry name" value="BamC_C"/>
</dbReference>
<accession>A0A1A9KH15</accession>
<dbReference type="Proteomes" id="UP001220662">
    <property type="component" value="Unassembled WGS sequence"/>
</dbReference>
<dbReference type="Proteomes" id="UP000077748">
    <property type="component" value="Chromosome"/>
</dbReference>
<dbReference type="AlphaFoldDB" id="A0A1A9KH15"/>
<organism evidence="1 3">
    <name type="scientific">Pseudomonas citronellolis</name>
    <dbReference type="NCBI Taxonomy" id="53408"/>
    <lineage>
        <taxon>Bacteria</taxon>
        <taxon>Pseudomonadati</taxon>
        <taxon>Pseudomonadota</taxon>
        <taxon>Gammaproteobacteria</taxon>
        <taxon>Pseudomonadales</taxon>
        <taxon>Pseudomonadaceae</taxon>
        <taxon>Pseudomonas</taxon>
    </lineage>
</organism>
<dbReference type="EMBL" id="CP015878">
    <property type="protein sequence ID" value="ANI16711.1"/>
    <property type="molecule type" value="Genomic_DNA"/>
</dbReference>
<proteinExistence type="predicted"/>
<reference evidence="2" key="2">
    <citation type="submission" date="2023-03" db="EMBL/GenBank/DDBJ databases">
        <title>Draft assemblies of triclosan tolerant bacteria isolated from returned activated sludge.</title>
        <authorList>
            <person name="Van Hamelsveld S."/>
        </authorList>
    </citation>
    <scope>NUCLEOTIDE SEQUENCE</scope>
    <source>
        <strain evidence="2">GW210015_S63</strain>
    </source>
</reference>
<evidence type="ECO:0000313" key="2">
    <source>
        <dbReference type="EMBL" id="MDF3846368.1"/>
    </source>
</evidence>
<sequence>MKRLAGLTALALVIGNTSGCGWLWGKDGYFRDRGTDYLDSRQTGPMKVPEGLQSKQLDPLLPIPMNIADSHEKAGEFEVPRPLPLANAGSSSDYSLQKSGDSRWLIAQRPPAEVWPVAHQFFQDNGFSFADERPQTGEFSTNWQPLTQLSAPLARRLGSRVAGVDPGSEARVRVRIEPGVQTNTSEVYVLSETRPAGSSASADWPSRPVVPALDAALLDEMLANMSTSAEKGGSVSLLAAHSTYDTPGSVTLEKDGNGNPMLTLDSDFDRAWVSVGRALERADIRVDDLNRSLGVYYVNVAEGAKKLEEAKKPGFFSRLFGASEEKAKAEEDAKAQRYQVRLTTVSNTVQVTLDKDINTSAPTDVAQSVLEKLQESMRNAFRGTGERKPGQFGLGDQF</sequence>
<name>A0A1A9KH15_9PSED</name>
<gene>
    <name evidence="2" type="primary">bamC</name>
    <name evidence="1" type="ORF">A9C11_23295</name>
    <name evidence="2" type="ORF">P3W55_32140</name>
</gene>
<dbReference type="InterPro" id="IPR010653">
    <property type="entry name" value="NlpB/DapX"/>
</dbReference>
<protein>
    <submittedName>
        <fullName evidence="2">Outer membrane protein assembly factor BamC</fullName>
    </submittedName>
</protein>
<dbReference type="RefSeq" id="WP_064583984.1">
    <property type="nucleotide sequence ID" value="NZ_CP015878.1"/>
</dbReference>
<dbReference type="Pfam" id="PF06804">
    <property type="entry name" value="Lipoprotein_18"/>
    <property type="match status" value="1"/>
</dbReference>
<evidence type="ECO:0000313" key="3">
    <source>
        <dbReference type="Proteomes" id="UP000077748"/>
    </source>
</evidence>
<reference evidence="1 3" key="1">
    <citation type="submission" date="2016-05" db="EMBL/GenBank/DDBJ databases">
        <title>Genome Sequence of Pseudomonas citronellolis Strain SJTE-3, an Estrogens and Persistent Organic Pollutants degradation strain.</title>
        <authorList>
            <person name="Liang R."/>
        </authorList>
    </citation>
    <scope>NUCLEOTIDE SEQUENCE [LARGE SCALE GENOMIC DNA]</scope>
    <source>
        <strain evidence="1 3">SJTE-3</strain>
    </source>
</reference>
<dbReference type="Gene3D" id="3.30.310.170">
    <property type="entry name" value="Outer membrane protein assembly factor BamC"/>
    <property type="match status" value="1"/>
</dbReference>
<dbReference type="EMBL" id="JARJLR010000531">
    <property type="protein sequence ID" value="MDF3846368.1"/>
    <property type="molecule type" value="Genomic_DNA"/>
</dbReference>
<evidence type="ECO:0000313" key="1">
    <source>
        <dbReference type="EMBL" id="ANI16711.1"/>
    </source>
</evidence>